<name>A0AAQ3PZV9_9LILI</name>
<feature type="domain" description="Malectin-like" evidence="3">
    <location>
        <begin position="4"/>
        <end position="59"/>
    </location>
</feature>
<organism evidence="4 5">
    <name type="scientific">Canna indica</name>
    <name type="common">Indian-shot</name>
    <dbReference type="NCBI Taxonomy" id="4628"/>
    <lineage>
        <taxon>Eukaryota</taxon>
        <taxon>Viridiplantae</taxon>
        <taxon>Streptophyta</taxon>
        <taxon>Embryophyta</taxon>
        <taxon>Tracheophyta</taxon>
        <taxon>Spermatophyta</taxon>
        <taxon>Magnoliopsida</taxon>
        <taxon>Liliopsida</taxon>
        <taxon>Zingiberales</taxon>
        <taxon>Cannaceae</taxon>
        <taxon>Canna</taxon>
    </lineage>
</organism>
<dbReference type="AlphaFoldDB" id="A0AAQ3PZV9"/>
<proteinExistence type="predicted"/>
<dbReference type="InterPro" id="IPR024788">
    <property type="entry name" value="Malectin-like_Carb-bd_dom"/>
</dbReference>
<accession>A0AAQ3PZV9</accession>
<keyword evidence="5" id="KW-1185">Reference proteome</keyword>
<dbReference type="Pfam" id="PF12819">
    <property type="entry name" value="Malectin_like"/>
    <property type="match status" value="1"/>
</dbReference>
<evidence type="ECO:0000313" key="4">
    <source>
        <dbReference type="EMBL" id="WOK91462.1"/>
    </source>
</evidence>
<evidence type="ECO:0000259" key="3">
    <source>
        <dbReference type="Pfam" id="PF12819"/>
    </source>
</evidence>
<protein>
    <recommendedName>
        <fullName evidence="3">Malectin-like domain-containing protein</fullName>
    </recommendedName>
</protein>
<keyword evidence="2" id="KW-0732">Signal</keyword>
<evidence type="ECO:0000256" key="1">
    <source>
        <dbReference type="ARBA" id="ARBA00004167"/>
    </source>
</evidence>
<reference evidence="4 5" key="1">
    <citation type="submission" date="2023-10" db="EMBL/GenBank/DDBJ databases">
        <title>Chromosome-scale genome assembly provides insights into flower coloration mechanisms of Canna indica.</title>
        <authorList>
            <person name="Li C."/>
        </authorList>
    </citation>
    <scope>NUCLEOTIDE SEQUENCE [LARGE SCALE GENOMIC DNA]</scope>
    <source>
        <tissue evidence="4">Flower</tissue>
    </source>
</reference>
<dbReference type="Proteomes" id="UP001327560">
    <property type="component" value="Chromosome 1"/>
</dbReference>
<dbReference type="EMBL" id="CP136890">
    <property type="protein sequence ID" value="WOK91462.1"/>
    <property type="molecule type" value="Genomic_DNA"/>
</dbReference>
<evidence type="ECO:0000256" key="2">
    <source>
        <dbReference type="SAM" id="SignalP"/>
    </source>
</evidence>
<sequence>MNLSQYLVLFLRLNLGTTTDQVIRYPDDRYDRLWDPFSFWSDRLNFQPALTSITTNQTVVIDPGSNGAFEGFLQQQESSAELSNHYKSRHVNNAT</sequence>
<comment type="subcellular location">
    <subcellularLocation>
        <location evidence="1">Membrane</location>
        <topology evidence="1">Single-pass membrane protein</topology>
    </subcellularLocation>
</comment>
<dbReference type="GO" id="GO:0016020">
    <property type="term" value="C:membrane"/>
    <property type="evidence" value="ECO:0007669"/>
    <property type="project" value="UniProtKB-SubCell"/>
</dbReference>
<feature type="signal peptide" evidence="2">
    <location>
        <begin position="1"/>
        <end position="18"/>
    </location>
</feature>
<evidence type="ECO:0000313" key="5">
    <source>
        <dbReference type="Proteomes" id="UP001327560"/>
    </source>
</evidence>
<feature type="chain" id="PRO_5042897877" description="Malectin-like domain-containing protein" evidence="2">
    <location>
        <begin position="19"/>
        <end position="95"/>
    </location>
</feature>
<gene>
    <name evidence="4" type="ORF">Cni_G00153</name>
</gene>